<sequence length="752" mass="84152">MGFKQTKFLSTMSIFDSHIDAHEALKRLPFTDSAIDESVPLRGTEVDDTLSPIYRNKLFPNEIYSCIHPDLNTHYKLFQNAAKHYSDQPCFGYRRYNYGSGNSSNVYESLTYKQVNERKTNLGAGILSVLQNSPYKTESASHRKIDNHYRDYQKYGQTLDGIKQEDNCSFIVSIYAPNRYEWILTDLACSAFSLTNTALYDTLGSEVTSYILESTESPVVVCSADQVKHLLTLKKSSGLASLISIVSMDPLDEYFGAELPGLRTRAEKLKVSIHSINEVEKIGSSSGLKELPPTPKTVYTVSFTSGTTGSKPKGGVLTQGNAAAAVAFLASRISQVKDGKAFIFLPLTHIYERETSAFAFTSGYYLGFPQLTVNKKKPARDSFESLLEDLRIFKPTYMSLVPRVLTRMESLIKSAVLTSPNSRKITEIINHKLDQQSQHDGADGRNHEMDDYGPYRALRSLLGFDNLRWTMTASAPISPTTISYLKASLSIGLYQSYGLTETFGAIVSSPAYEGKPGSCGPTGITGEFRIKSVPSMGYSVKEGKGELMVRGSQVYCGYYRNEEETNKALDKDGWFSTGDVARIDSQTGRVYIIDRVKNFFKMAQGEYVSPEKVENVYLSANPLLVQLFVHGNSLQSYLVGIVGIHYELGKQFLREKCGYNVQGKEDLLQKINETENRIKFLSLINANVGDKVARYEKLHNLHIEFEPLTVQRNVVTPTFKIKRAVASAFFANHIKRMYETEKSLIQTTKPNL</sequence>
<evidence type="ECO:0000259" key="3">
    <source>
        <dbReference type="Pfam" id="PF00501"/>
    </source>
</evidence>
<dbReference type="eggNOG" id="KOG1256">
    <property type="taxonomic scope" value="Eukaryota"/>
</dbReference>
<gene>
    <name evidence="4" type="ORF">PGUG_01748</name>
</gene>
<organism evidence="4 5">
    <name type="scientific">Meyerozyma guilliermondii (strain ATCC 6260 / CBS 566 / DSM 6381 / JCM 1539 / NBRC 10279 / NRRL Y-324)</name>
    <name type="common">Yeast</name>
    <name type="synonym">Candida guilliermondii</name>
    <dbReference type="NCBI Taxonomy" id="294746"/>
    <lineage>
        <taxon>Eukaryota</taxon>
        <taxon>Fungi</taxon>
        <taxon>Dikarya</taxon>
        <taxon>Ascomycota</taxon>
        <taxon>Saccharomycotina</taxon>
        <taxon>Pichiomycetes</taxon>
        <taxon>Debaryomycetaceae</taxon>
        <taxon>Meyerozyma</taxon>
    </lineage>
</organism>
<evidence type="ECO:0000313" key="5">
    <source>
        <dbReference type="Proteomes" id="UP000001997"/>
    </source>
</evidence>
<dbReference type="PANTHER" id="PTHR43272:SF33">
    <property type="entry name" value="AMP-BINDING DOMAIN-CONTAINING PROTEIN-RELATED"/>
    <property type="match status" value="1"/>
</dbReference>
<dbReference type="Pfam" id="PF00501">
    <property type="entry name" value="AMP-binding"/>
    <property type="match status" value="1"/>
</dbReference>
<keyword evidence="1" id="KW-0547">Nucleotide-binding</keyword>
<keyword evidence="2" id="KW-0067">ATP-binding</keyword>
<evidence type="ECO:0000256" key="1">
    <source>
        <dbReference type="ARBA" id="ARBA00022741"/>
    </source>
</evidence>
<dbReference type="InterPro" id="IPR042099">
    <property type="entry name" value="ANL_N_sf"/>
</dbReference>
<reference evidence="4 5" key="1">
    <citation type="journal article" date="2009" name="Nature">
        <title>Evolution of pathogenicity and sexual reproduction in eight Candida genomes.</title>
        <authorList>
            <person name="Butler G."/>
            <person name="Rasmussen M.D."/>
            <person name="Lin M.F."/>
            <person name="Santos M.A."/>
            <person name="Sakthikumar S."/>
            <person name="Munro C.A."/>
            <person name="Rheinbay E."/>
            <person name="Grabherr M."/>
            <person name="Forche A."/>
            <person name="Reedy J.L."/>
            <person name="Agrafioti I."/>
            <person name="Arnaud M.B."/>
            <person name="Bates S."/>
            <person name="Brown A.J."/>
            <person name="Brunke S."/>
            <person name="Costanzo M.C."/>
            <person name="Fitzpatrick D.A."/>
            <person name="de Groot P.W."/>
            <person name="Harris D."/>
            <person name="Hoyer L.L."/>
            <person name="Hube B."/>
            <person name="Klis F.M."/>
            <person name="Kodira C."/>
            <person name="Lennard N."/>
            <person name="Logue M.E."/>
            <person name="Martin R."/>
            <person name="Neiman A.M."/>
            <person name="Nikolaou E."/>
            <person name="Quail M.A."/>
            <person name="Quinn J."/>
            <person name="Santos M.C."/>
            <person name="Schmitzberger F.F."/>
            <person name="Sherlock G."/>
            <person name="Shah P."/>
            <person name="Silverstein K.A."/>
            <person name="Skrzypek M.S."/>
            <person name="Soll D."/>
            <person name="Staggs R."/>
            <person name="Stansfield I."/>
            <person name="Stumpf M.P."/>
            <person name="Sudbery P.E."/>
            <person name="Srikantha T."/>
            <person name="Zeng Q."/>
            <person name="Berman J."/>
            <person name="Berriman M."/>
            <person name="Heitman J."/>
            <person name="Gow N.A."/>
            <person name="Lorenz M.C."/>
            <person name="Birren B.W."/>
            <person name="Kellis M."/>
            <person name="Cuomo C.A."/>
        </authorList>
    </citation>
    <scope>NUCLEOTIDE SEQUENCE [LARGE SCALE GENOMIC DNA]</scope>
    <source>
        <strain evidence="5">ATCC 6260 / CBS 566 / DSM 6381 / JCM 1539 / NBRC 10279 / NRRL Y-324</strain>
    </source>
</reference>
<protein>
    <recommendedName>
        <fullName evidence="3">AMP-dependent synthetase/ligase domain-containing protein</fullName>
    </recommendedName>
</protein>
<dbReference type="GO" id="GO:0005524">
    <property type="term" value="F:ATP binding"/>
    <property type="evidence" value="ECO:0007669"/>
    <property type="project" value="UniProtKB-KW"/>
</dbReference>
<dbReference type="VEuPathDB" id="FungiDB:PGUG_01748"/>
<keyword evidence="5" id="KW-1185">Reference proteome</keyword>
<dbReference type="OMA" id="IWHSYER"/>
<evidence type="ECO:0000256" key="2">
    <source>
        <dbReference type="ARBA" id="ARBA00022840"/>
    </source>
</evidence>
<dbReference type="GeneID" id="5127878"/>
<proteinExistence type="predicted"/>
<dbReference type="GO" id="GO:0016020">
    <property type="term" value="C:membrane"/>
    <property type="evidence" value="ECO:0007669"/>
    <property type="project" value="TreeGrafter"/>
</dbReference>
<dbReference type="Gene3D" id="3.40.50.12780">
    <property type="entry name" value="N-terminal domain of ligase-like"/>
    <property type="match status" value="1"/>
</dbReference>
<dbReference type="RefSeq" id="XP_001486077.2">
    <property type="nucleotide sequence ID" value="XM_001486027.1"/>
</dbReference>
<dbReference type="GO" id="GO:0004467">
    <property type="term" value="F:long-chain fatty acid-CoA ligase activity"/>
    <property type="evidence" value="ECO:0007669"/>
    <property type="project" value="TreeGrafter"/>
</dbReference>
<dbReference type="AlphaFoldDB" id="A5DEP7"/>
<dbReference type="Proteomes" id="UP000001997">
    <property type="component" value="Unassembled WGS sequence"/>
</dbReference>
<feature type="domain" description="AMP-dependent synthetase/ligase" evidence="3">
    <location>
        <begin position="161"/>
        <end position="559"/>
    </location>
</feature>
<dbReference type="GO" id="GO:0005783">
    <property type="term" value="C:endoplasmic reticulum"/>
    <property type="evidence" value="ECO:0007669"/>
    <property type="project" value="TreeGrafter"/>
</dbReference>
<dbReference type="HOGENOM" id="CLU_000022_45_4_1"/>
<dbReference type="OrthoDB" id="1700726at2759"/>
<dbReference type="PANTHER" id="PTHR43272">
    <property type="entry name" value="LONG-CHAIN-FATTY-ACID--COA LIGASE"/>
    <property type="match status" value="1"/>
</dbReference>
<name>A5DEP7_PICGU</name>
<accession>A5DEP7</accession>
<evidence type="ECO:0000313" key="4">
    <source>
        <dbReference type="EMBL" id="EDK37650.2"/>
    </source>
</evidence>
<dbReference type="SUPFAM" id="SSF56801">
    <property type="entry name" value="Acetyl-CoA synthetase-like"/>
    <property type="match status" value="1"/>
</dbReference>
<dbReference type="InParanoid" id="A5DEP7"/>
<dbReference type="STRING" id="294746.A5DEP7"/>
<dbReference type="KEGG" id="pgu:PGUG_01748"/>
<dbReference type="InterPro" id="IPR000873">
    <property type="entry name" value="AMP-dep_synth/lig_dom"/>
</dbReference>
<dbReference type="EMBL" id="CH408156">
    <property type="protein sequence ID" value="EDK37650.2"/>
    <property type="molecule type" value="Genomic_DNA"/>
</dbReference>